<dbReference type="Pfam" id="PF14395">
    <property type="entry name" value="COOH-NH2_lig"/>
    <property type="match status" value="1"/>
</dbReference>
<protein>
    <submittedName>
        <fullName evidence="1">Uncharacterized protein</fullName>
    </submittedName>
</protein>
<name>A0A0F9JVG9_9ZZZZ</name>
<proteinExistence type="predicted"/>
<comment type="caution">
    <text evidence="1">The sequence shown here is derived from an EMBL/GenBank/DDBJ whole genome shotgun (WGS) entry which is preliminary data.</text>
</comment>
<evidence type="ECO:0000313" key="1">
    <source>
        <dbReference type="EMBL" id="KKM73794.1"/>
    </source>
</evidence>
<accession>A0A0F9JVG9</accession>
<dbReference type="EMBL" id="LAZR01009245">
    <property type="protein sequence ID" value="KKM73794.1"/>
    <property type="molecule type" value="Genomic_DNA"/>
</dbReference>
<gene>
    <name evidence="1" type="ORF">LCGC14_1406820</name>
</gene>
<reference evidence="1" key="1">
    <citation type="journal article" date="2015" name="Nature">
        <title>Complex archaea that bridge the gap between prokaryotes and eukaryotes.</title>
        <authorList>
            <person name="Spang A."/>
            <person name="Saw J.H."/>
            <person name="Jorgensen S.L."/>
            <person name="Zaremba-Niedzwiedzka K."/>
            <person name="Martijn J."/>
            <person name="Lind A.E."/>
            <person name="van Eijk R."/>
            <person name="Schleper C."/>
            <person name="Guy L."/>
            <person name="Ettema T.J."/>
        </authorList>
    </citation>
    <scope>NUCLEOTIDE SEQUENCE</scope>
</reference>
<dbReference type="InterPro" id="IPR025681">
    <property type="entry name" value="COOH-NH2_lig"/>
</dbReference>
<sequence>MEGCFVAGADPELMLLTPEGKLTSAIPIVPGTKEKPHKVSCGAVQHDNVMAEFNVNPSGTDDEFVHNMREVLRELSDMVTPHILIARASANFPKEALQDEIAQVFGCDPDFDSWTLQMNAIDGTAALETFRSAGGHFHIGEKAATKEMLQDPYGKVEVVKMLDIFQGIVSIAIDDDRTAPKRRKLYGRAGAHRPKDYGVEYRALGNFWVRSPVLVQMMYELADRAVALTLDGKSTEIIKSIGEDEIQRVINESDKKAAKKIVTDFLAQWIDSDTYAQILKASPITALKGLTLAEAWGI</sequence>
<organism evidence="1">
    <name type="scientific">marine sediment metagenome</name>
    <dbReference type="NCBI Taxonomy" id="412755"/>
    <lineage>
        <taxon>unclassified sequences</taxon>
        <taxon>metagenomes</taxon>
        <taxon>ecological metagenomes</taxon>
    </lineage>
</organism>
<dbReference type="AlphaFoldDB" id="A0A0F9JVG9"/>